<evidence type="ECO:0000313" key="2">
    <source>
        <dbReference type="EMBL" id="CAF5030236.1"/>
    </source>
</evidence>
<reference evidence="2" key="1">
    <citation type="submission" date="2021-02" db="EMBL/GenBank/DDBJ databases">
        <authorList>
            <person name="Nowell W R."/>
        </authorList>
    </citation>
    <scope>NUCLEOTIDE SEQUENCE</scope>
</reference>
<dbReference type="Proteomes" id="UP000681720">
    <property type="component" value="Unassembled WGS sequence"/>
</dbReference>
<evidence type="ECO:0000313" key="3">
    <source>
        <dbReference type="Proteomes" id="UP000681720"/>
    </source>
</evidence>
<comment type="caution">
    <text evidence="2">The sequence shown here is derived from an EMBL/GenBank/DDBJ whole genome shotgun (WGS) entry which is preliminary data.</text>
</comment>
<evidence type="ECO:0000256" key="1">
    <source>
        <dbReference type="SAM" id="MobiDB-lite"/>
    </source>
</evidence>
<feature type="region of interest" description="Disordered" evidence="1">
    <location>
        <begin position="1"/>
        <end position="63"/>
    </location>
</feature>
<accession>A0A8S3DPE6</accession>
<protein>
    <submittedName>
        <fullName evidence="2">Uncharacterized protein</fullName>
    </submittedName>
</protein>
<organism evidence="2 3">
    <name type="scientific">Rotaria magnacalcarata</name>
    <dbReference type="NCBI Taxonomy" id="392030"/>
    <lineage>
        <taxon>Eukaryota</taxon>
        <taxon>Metazoa</taxon>
        <taxon>Spiralia</taxon>
        <taxon>Gnathifera</taxon>
        <taxon>Rotifera</taxon>
        <taxon>Eurotatoria</taxon>
        <taxon>Bdelloidea</taxon>
        <taxon>Philodinida</taxon>
        <taxon>Philodinidae</taxon>
        <taxon>Rotaria</taxon>
    </lineage>
</organism>
<name>A0A8S3DPE6_9BILA</name>
<dbReference type="AlphaFoldDB" id="A0A8S3DPE6"/>
<sequence length="63" mass="7019">MTIRATSSIEEPHYQLPSGEPVPLSSTPLEHEYSTVDRNTYDVPRTIELQQTASSIEGKSDVE</sequence>
<feature type="non-terminal residue" evidence="2">
    <location>
        <position position="63"/>
    </location>
</feature>
<feature type="compositionally biased region" description="Polar residues" evidence="1">
    <location>
        <begin position="48"/>
        <end position="57"/>
    </location>
</feature>
<proteinExistence type="predicted"/>
<dbReference type="EMBL" id="CAJOBJ010219649">
    <property type="protein sequence ID" value="CAF5030236.1"/>
    <property type="molecule type" value="Genomic_DNA"/>
</dbReference>
<gene>
    <name evidence="2" type="ORF">GIL414_LOCUS58864</name>
</gene>